<name>A0A9D3VRW2_9ROSI</name>
<organism evidence="1 2">
    <name type="scientific">Gossypium stocksii</name>
    <dbReference type="NCBI Taxonomy" id="47602"/>
    <lineage>
        <taxon>Eukaryota</taxon>
        <taxon>Viridiplantae</taxon>
        <taxon>Streptophyta</taxon>
        <taxon>Embryophyta</taxon>
        <taxon>Tracheophyta</taxon>
        <taxon>Spermatophyta</taxon>
        <taxon>Magnoliopsida</taxon>
        <taxon>eudicotyledons</taxon>
        <taxon>Gunneridae</taxon>
        <taxon>Pentapetalae</taxon>
        <taxon>rosids</taxon>
        <taxon>malvids</taxon>
        <taxon>Malvales</taxon>
        <taxon>Malvaceae</taxon>
        <taxon>Malvoideae</taxon>
        <taxon>Gossypium</taxon>
    </lineage>
</organism>
<protein>
    <submittedName>
        <fullName evidence="1">Uncharacterized protein</fullName>
    </submittedName>
</protein>
<dbReference type="EMBL" id="JAIQCV010000006">
    <property type="protein sequence ID" value="KAH1091640.1"/>
    <property type="molecule type" value="Genomic_DNA"/>
</dbReference>
<dbReference type="Proteomes" id="UP000828251">
    <property type="component" value="Unassembled WGS sequence"/>
</dbReference>
<proteinExistence type="predicted"/>
<feature type="non-terminal residue" evidence="1">
    <location>
        <position position="74"/>
    </location>
</feature>
<feature type="non-terminal residue" evidence="1">
    <location>
        <position position="1"/>
    </location>
</feature>
<accession>A0A9D3VRW2</accession>
<dbReference type="AlphaFoldDB" id="A0A9D3VRW2"/>
<evidence type="ECO:0000313" key="2">
    <source>
        <dbReference type="Proteomes" id="UP000828251"/>
    </source>
</evidence>
<keyword evidence="2" id="KW-1185">Reference proteome</keyword>
<evidence type="ECO:0000313" key="1">
    <source>
        <dbReference type="EMBL" id="KAH1091640.1"/>
    </source>
</evidence>
<gene>
    <name evidence="1" type="ORF">J1N35_018897</name>
</gene>
<sequence>IEEDEEQENFDKVVKKINLGSYLSAIYIPSSTNSNLMRICEHIEVSDVMHLKAGSWETDMVEGFLSLYDVERVL</sequence>
<comment type="caution">
    <text evidence="1">The sequence shown here is derived from an EMBL/GenBank/DDBJ whole genome shotgun (WGS) entry which is preliminary data.</text>
</comment>
<reference evidence="1 2" key="1">
    <citation type="journal article" date="2021" name="Plant Biotechnol. J.">
        <title>Multi-omics assisted identification of the key and species-specific regulatory components of drought-tolerant mechanisms in Gossypium stocksii.</title>
        <authorList>
            <person name="Yu D."/>
            <person name="Ke L."/>
            <person name="Zhang D."/>
            <person name="Wu Y."/>
            <person name="Sun Y."/>
            <person name="Mei J."/>
            <person name="Sun J."/>
            <person name="Sun Y."/>
        </authorList>
    </citation>
    <scope>NUCLEOTIDE SEQUENCE [LARGE SCALE GENOMIC DNA]</scope>
    <source>
        <strain evidence="2">cv. E1</strain>
        <tissue evidence="1">Leaf</tissue>
    </source>
</reference>